<accession>A0AAD0K7H5</accession>
<dbReference type="Proteomes" id="UP000247118">
    <property type="component" value="Chromosome"/>
</dbReference>
<proteinExistence type="predicted"/>
<dbReference type="GeneID" id="32687073"/>
<dbReference type="EMBL" id="CP029604">
    <property type="protein sequence ID" value="AWO82965.1"/>
    <property type="molecule type" value="Genomic_DNA"/>
</dbReference>
<feature type="domain" description="SnoaL-like" evidence="1">
    <location>
        <begin position="12"/>
        <end position="140"/>
    </location>
</feature>
<dbReference type="Pfam" id="PF13577">
    <property type="entry name" value="SnoaL_4"/>
    <property type="match status" value="1"/>
</dbReference>
<dbReference type="Gene3D" id="3.10.450.50">
    <property type="match status" value="1"/>
</dbReference>
<evidence type="ECO:0000313" key="2">
    <source>
        <dbReference type="EMBL" id="AWO82965.1"/>
    </source>
</evidence>
<organism evidence="2 3">
    <name type="scientific">Gordonia terrae</name>
    <dbReference type="NCBI Taxonomy" id="2055"/>
    <lineage>
        <taxon>Bacteria</taxon>
        <taxon>Bacillati</taxon>
        <taxon>Actinomycetota</taxon>
        <taxon>Actinomycetes</taxon>
        <taxon>Mycobacteriales</taxon>
        <taxon>Gordoniaceae</taxon>
        <taxon>Gordonia</taxon>
    </lineage>
</organism>
<name>A0AAD0K7H5_9ACTN</name>
<protein>
    <submittedName>
        <fullName evidence="2">Nuclear transport factor 2 family protein</fullName>
    </submittedName>
</protein>
<gene>
    <name evidence="2" type="ORF">DLJ61_04885</name>
</gene>
<sequence>MSSPTVDEQLAELRSIREITSLKHRYLRACDAKDPETFRACFIRSGAVLDYGALGRYDDADPIVEIFRQVALRKEAGAYQVLDMHHAFHPEISLVDDTHAHGRWTLAFRQLNLAERTETVASMEYDDDYVIEDGQWKISRCLSIPLWSMTRPLEESVEVTQGWGLDG</sequence>
<dbReference type="KEGG" id="gta:BCM27_04845"/>
<dbReference type="InterPro" id="IPR032710">
    <property type="entry name" value="NTF2-like_dom_sf"/>
</dbReference>
<dbReference type="AlphaFoldDB" id="A0AAD0K7H5"/>
<dbReference type="InterPro" id="IPR037401">
    <property type="entry name" value="SnoaL-like"/>
</dbReference>
<dbReference type="RefSeq" id="WP_004023199.1">
    <property type="nucleotide sequence ID" value="NZ_CABEIC010000002.1"/>
</dbReference>
<reference evidence="2 3" key="1">
    <citation type="submission" date="2018-05" db="EMBL/GenBank/DDBJ databases">
        <title>Complete genome sequence of Gordonia terrae NRRL B-16283.</title>
        <authorList>
            <person name="Garlena R.A."/>
            <person name="Russell D.A."/>
            <person name="Hatfull G.F."/>
        </authorList>
    </citation>
    <scope>NUCLEOTIDE SEQUENCE [LARGE SCALE GENOMIC DNA]</scope>
    <source>
        <strain evidence="2 3">NRRL B-16283</strain>
    </source>
</reference>
<evidence type="ECO:0000259" key="1">
    <source>
        <dbReference type="Pfam" id="PF13577"/>
    </source>
</evidence>
<dbReference type="SUPFAM" id="SSF54427">
    <property type="entry name" value="NTF2-like"/>
    <property type="match status" value="1"/>
</dbReference>
<evidence type="ECO:0000313" key="3">
    <source>
        <dbReference type="Proteomes" id="UP000247118"/>
    </source>
</evidence>